<dbReference type="InterPro" id="IPR001610">
    <property type="entry name" value="PAC"/>
</dbReference>
<dbReference type="OrthoDB" id="9807021at2"/>
<dbReference type="PROSITE" id="PS50113">
    <property type="entry name" value="PAC"/>
    <property type="match status" value="2"/>
</dbReference>
<reference evidence="10" key="1">
    <citation type="submission" date="2016-10" db="EMBL/GenBank/DDBJ databases">
        <authorList>
            <person name="Varghese N."/>
            <person name="Submissions S."/>
        </authorList>
    </citation>
    <scope>NUCLEOTIDE SEQUENCE [LARGE SCALE GENOMIC DNA]</scope>
    <source>
        <strain evidence="10">XBD2006</strain>
    </source>
</reference>
<accession>A0A1G5DVR3</accession>
<gene>
    <name evidence="9" type="ORF">SAMN02910451_01672</name>
</gene>
<dbReference type="InterPro" id="IPR000700">
    <property type="entry name" value="PAS-assoc_C"/>
</dbReference>
<evidence type="ECO:0000256" key="3">
    <source>
        <dbReference type="ARBA" id="ARBA00022553"/>
    </source>
</evidence>
<dbReference type="SMART" id="SM00283">
    <property type="entry name" value="MA"/>
    <property type="match status" value="1"/>
</dbReference>
<dbReference type="Proteomes" id="UP000183047">
    <property type="component" value="Unassembled WGS sequence"/>
</dbReference>
<evidence type="ECO:0000256" key="1">
    <source>
        <dbReference type="ARBA" id="ARBA00000085"/>
    </source>
</evidence>
<dbReference type="PANTHER" id="PTHR43304:SF1">
    <property type="entry name" value="PAC DOMAIN-CONTAINING PROTEIN"/>
    <property type="match status" value="1"/>
</dbReference>
<dbReference type="Gene3D" id="1.10.287.950">
    <property type="entry name" value="Methyl-accepting chemotaxis protein"/>
    <property type="match status" value="1"/>
</dbReference>
<dbReference type="AlphaFoldDB" id="A0A1G5DVR3"/>
<dbReference type="Pfam" id="PF00015">
    <property type="entry name" value="MCPsignal"/>
    <property type="match status" value="1"/>
</dbReference>
<dbReference type="CDD" id="cd00130">
    <property type="entry name" value="PAS"/>
    <property type="match status" value="2"/>
</dbReference>
<evidence type="ECO:0000313" key="9">
    <source>
        <dbReference type="EMBL" id="SCY18571.1"/>
    </source>
</evidence>
<proteinExistence type="predicted"/>
<keyword evidence="4" id="KW-0808">Transferase</keyword>
<dbReference type="RefSeq" id="WP_074462282.1">
    <property type="nucleotide sequence ID" value="NZ_FMUR01000009.1"/>
</dbReference>
<feature type="domain" description="PAC" evidence="8">
    <location>
        <begin position="146"/>
        <end position="198"/>
    </location>
</feature>
<evidence type="ECO:0000256" key="6">
    <source>
        <dbReference type="PROSITE-ProRule" id="PRU00284"/>
    </source>
</evidence>
<feature type="domain" description="PAC" evidence="8">
    <location>
        <begin position="285"/>
        <end position="337"/>
    </location>
</feature>
<dbReference type="EC" id="2.7.13.3" evidence="2"/>
<dbReference type="SUPFAM" id="SSF55785">
    <property type="entry name" value="PYP-like sensor domain (PAS domain)"/>
    <property type="match status" value="2"/>
</dbReference>
<keyword evidence="5" id="KW-0418">Kinase</keyword>
<dbReference type="Pfam" id="PF08447">
    <property type="entry name" value="PAS_3"/>
    <property type="match status" value="2"/>
</dbReference>
<evidence type="ECO:0000256" key="4">
    <source>
        <dbReference type="ARBA" id="ARBA00022679"/>
    </source>
</evidence>
<evidence type="ECO:0000259" key="7">
    <source>
        <dbReference type="PROSITE" id="PS50111"/>
    </source>
</evidence>
<dbReference type="PANTHER" id="PTHR43304">
    <property type="entry name" value="PHYTOCHROME-LIKE PROTEIN CPH1"/>
    <property type="match status" value="1"/>
</dbReference>
<comment type="catalytic activity">
    <reaction evidence="1">
        <text>ATP + protein L-histidine = ADP + protein N-phospho-L-histidine.</text>
        <dbReference type="EC" id="2.7.13.3"/>
    </reaction>
</comment>
<dbReference type="EMBL" id="FMUR01000009">
    <property type="protein sequence ID" value="SCY18571.1"/>
    <property type="molecule type" value="Genomic_DNA"/>
</dbReference>
<sequence>MFFKKIRDNDALLDAIQGGSVDNVLKGGKLISNHEAVSESEKEAIQRINDNVSEIMEYANGETAKLNMVNEIIHSGMWEMYFDPDSGEINRVNWSNEFRRMIGYKDRSDFPDTLDAWTGKLHPDDKDMVLSEFNATLADKSNRKKYDVDYRLKTKDGSYRWFRAAGNLSRKPNGVPEIFIGIFIDITEQIEQKRQLELETQRHDAIDNTLSEGSWSMNVIGRNPSNPDNPFWWSRQFRHLLGYQDERDFPNVLNSWSDSLHPEDKQAALDAFNKHVNDYSGRTPFDIEYRLRKKDGSYRWFKAVGTTVRESDGTPIVVAGSILDITDSKKNKKIESEMRTSVNNLTNALSEMTKTVDQATKDMTGVAEKQSEIVKSTDVINESVEASLRIIDIIQDIASETNLLSLNASIEAARAGEAGRGFAVVAEEVGRLAVTSTNTSEEIAQTLNHMSETIKRMVDKTVGINENISSQGAAMEEINANIEELSAMAETINQISKGLSE</sequence>
<dbReference type="InterPro" id="IPR000014">
    <property type="entry name" value="PAS"/>
</dbReference>
<dbReference type="GO" id="GO:0004673">
    <property type="term" value="F:protein histidine kinase activity"/>
    <property type="evidence" value="ECO:0007669"/>
    <property type="project" value="UniProtKB-EC"/>
</dbReference>
<dbReference type="SUPFAM" id="SSF58104">
    <property type="entry name" value="Methyl-accepting chemotaxis protein (MCP) signaling domain"/>
    <property type="match status" value="1"/>
</dbReference>
<dbReference type="PROSITE" id="PS50111">
    <property type="entry name" value="CHEMOTAXIS_TRANSDUC_2"/>
    <property type="match status" value="1"/>
</dbReference>
<dbReference type="InterPro" id="IPR004089">
    <property type="entry name" value="MCPsignal_dom"/>
</dbReference>
<feature type="domain" description="Methyl-accepting transducer" evidence="7">
    <location>
        <begin position="336"/>
        <end position="501"/>
    </location>
</feature>
<keyword evidence="6" id="KW-0807">Transducer</keyword>
<dbReference type="InterPro" id="IPR035965">
    <property type="entry name" value="PAS-like_dom_sf"/>
</dbReference>
<dbReference type="NCBIfam" id="TIGR00229">
    <property type="entry name" value="sensory_box"/>
    <property type="match status" value="2"/>
</dbReference>
<name>A0A1G5DVR3_9FIRM</name>
<evidence type="ECO:0000259" key="8">
    <source>
        <dbReference type="PROSITE" id="PS50113"/>
    </source>
</evidence>
<dbReference type="SMART" id="SM00086">
    <property type="entry name" value="PAC"/>
    <property type="match status" value="2"/>
</dbReference>
<dbReference type="GO" id="GO:0016020">
    <property type="term" value="C:membrane"/>
    <property type="evidence" value="ECO:0007669"/>
    <property type="project" value="InterPro"/>
</dbReference>
<evidence type="ECO:0000256" key="5">
    <source>
        <dbReference type="ARBA" id="ARBA00022777"/>
    </source>
</evidence>
<evidence type="ECO:0000313" key="10">
    <source>
        <dbReference type="Proteomes" id="UP000183047"/>
    </source>
</evidence>
<keyword evidence="10" id="KW-1185">Reference proteome</keyword>
<organism evidence="9 10">
    <name type="scientific">Butyrivibrio hungatei</name>
    <dbReference type="NCBI Taxonomy" id="185008"/>
    <lineage>
        <taxon>Bacteria</taxon>
        <taxon>Bacillati</taxon>
        <taxon>Bacillota</taxon>
        <taxon>Clostridia</taxon>
        <taxon>Lachnospirales</taxon>
        <taxon>Lachnospiraceae</taxon>
        <taxon>Butyrivibrio</taxon>
    </lineage>
</organism>
<evidence type="ECO:0000256" key="2">
    <source>
        <dbReference type="ARBA" id="ARBA00012438"/>
    </source>
</evidence>
<dbReference type="Gene3D" id="3.30.450.20">
    <property type="entry name" value="PAS domain"/>
    <property type="match status" value="2"/>
</dbReference>
<keyword evidence="3" id="KW-0597">Phosphoprotein</keyword>
<dbReference type="InterPro" id="IPR013655">
    <property type="entry name" value="PAS_fold_3"/>
</dbReference>
<protein>
    <recommendedName>
        <fullName evidence="2">histidine kinase</fullName>
        <ecNumber evidence="2">2.7.13.3</ecNumber>
    </recommendedName>
</protein>
<dbReference type="GO" id="GO:0007165">
    <property type="term" value="P:signal transduction"/>
    <property type="evidence" value="ECO:0007669"/>
    <property type="project" value="UniProtKB-KW"/>
</dbReference>
<dbReference type="InterPro" id="IPR052162">
    <property type="entry name" value="Sensor_kinase/Photoreceptor"/>
</dbReference>